<dbReference type="EC" id="6.2.1.3" evidence="6"/>
<dbReference type="AlphaFoldDB" id="A0A814CPH7"/>
<evidence type="ECO:0000256" key="3">
    <source>
        <dbReference type="ARBA" id="ARBA00022741"/>
    </source>
</evidence>
<sequence length="733" mass="82971">MALSKPQVVTRWLTKYFLIYPFLHLVGFIDFIIGLILPYKYEDNQLPDKDAVLSRRVDDTDPKSSFRSTLFPDLIRVEDKNSNIFDELTNCVKKYHDTKTLGVRELLSIDDEVQANGKIFKKYSLGSYKWTSLQEIYDRILNFSNGMLKTGLKSDTNIVLFAETRPEWLMSAFACFRIKVPVVTLYSTLGVDALAFGINETKASFVITSGEQLSKIEKILDKIPTVTNLIVFTDKFYQKQLDSFRSKFSSRIKVHTMQEVESLGKESDSVEYSRPEKNDLAIIMYTSGSTGNPKGVMISHGNILTAVKALITRLGTINRQKDICVAYLPLAHVLELVCEITCLTNGIPLAYSTPQTIADNSTAIKKGQKGDLRVLKPTIMASVPVVLERLSKTVYDKLAQTNWFKQMLFKLAYRNKLDYFRRGISTRLLDRILFKRISSAVLGGKCRLMLCGGALLSKEVQEFVQVCLCPVLQAYGLTETCAAATTQLPNQTNTEEVGSVVPCCEIKLVDWPEGGYRNTDKPNPRGEIYIGGDSVTLGYYNLPDKTNEDYSYSKDGIRYFATGDIGEMLPNGSLKIIDRKKDLVKLQSGEYVSLNKVESVVKLLPYVDNCCVIADGLKSYCICLICPNLKNLREFIIEQNKEQNGQDDLSEEIKKPEDVLKYLEGNSKLMDKLTKDLLENCLRQGLERFEIPAKLKLVKEAWIPDTGLVTDSLKLKRKEIEKFYQKEIKSIYK</sequence>
<comment type="caution">
    <text evidence="10">The sequence shown here is derived from an EMBL/GenBank/DDBJ whole genome shotgun (WGS) entry which is preliminary data.</text>
</comment>
<dbReference type="GO" id="GO:0005811">
    <property type="term" value="C:lipid droplet"/>
    <property type="evidence" value="ECO:0007669"/>
    <property type="project" value="TreeGrafter"/>
</dbReference>
<keyword evidence="8" id="KW-1133">Transmembrane helix</keyword>
<dbReference type="Proteomes" id="UP000663879">
    <property type="component" value="Unassembled WGS sequence"/>
</dbReference>
<feature type="domain" description="AMP-dependent synthetase/ligase" evidence="9">
    <location>
        <begin position="126"/>
        <end position="540"/>
    </location>
</feature>
<dbReference type="InterPro" id="IPR042099">
    <property type="entry name" value="ANL_N_sf"/>
</dbReference>
<feature type="transmembrane region" description="Helical" evidence="8">
    <location>
        <begin position="12"/>
        <end position="37"/>
    </location>
</feature>
<evidence type="ECO:0000256" key="5">
    <source>
        <dbReference type="ARBA" id="ARBA00022840"/>
    </source>
</evidence>
<dbReference type="GO" id="GO:0030182">
    <property type="term" value="P:neuron differentiation"/>
    <property type="evidence" value="ECO:0007669"/>
    <property type="project" value="TreeGrafter"/>
</dbReference>
<keyword evidence="8" id="KW-0812">Transmembrane</keyword>
<gene>
    <name evidence="10" type="ORF">OXX778_LOCUS13535</name>
</gene>
<dbReference type="OrthoDB" id="1700726at2759"/>
<dbReference type="PROSITE" id="PS00455">
    <property type="entry name" value="AMP_BINDING"/>
    <property type="match status" value="1"/>
</dbReference>
<dbReference type="PRINTS" id="PR00154">
    <property type="entry name" value="AMPBINDING"/>
</dbReference>
<dbReference type="GO" id="GO:0005524">
    <property type="term" value="F:ATP binding"/>
    <property type="evidence" value="ECO:0007669"/>
    <property type="project" value="UniProtKB-KW"/>
</dbReference>
<comment type="similarity">
    <text evidence="1">Belongs to the ATP-dependent AMP-binding enzyme family.</text>
</comment>
<dbReference type="GO" id="GO:0004467">
    <property type="term" value="F:long-chain fatty acid-CoA ligase activity"/>
    <property type="evidence" value="ECO:0007669"/>
    <property type="project" value="UniProtKB-EC"/>
</dbReference>
<keyword evidence="8" id="KW-0472">Membrane</keyword>
<dbReference type="Gene3D" id="3.40.50.12780">
    <property type="entry name" value="N-terminal domain of ligase-like"/>
    <property type="match status" value="1"/>
</dbReference>
<protein>
    <recommendedName>
        <fullName evidence="6">long-chain-fatty-acid--CoA ligase</fullName>
        <ecNumber evidence="6">6.2.1.3</ecNumber>
    </recommendedName>
</protein>
<dbReference type="Pfam" id="PF00501">
    <property type="entry name" value="AMP-binding"/>
    <property type="match status" value="1"/>
</dbReference>
<dbReference type="GO" id="GO:0035336">
    <property type="term" value="P:long-chain fatty-acyl-CoA metabolic process"/>
    <property type="evidence" value="ECO:0007669"/>
    <property type="project" value="TreeGrafter"/>
</dbReference>
<accession>A0A814CPH7</accession>
<evidence type="ECO:0000259" key="9">
    <source>
        <dbReference type="Pfam" id="PF00501"/>
    </source>
</evidence>
<evidence type="ECO:0000256" key="6">
    <source>
        <dbReference type="ARBA" id="ARBA00026121"/>
    </source>
</evidence>
<dbReference type="InterPro" id="IPR000873">
    <property type="entry name" value="AMP-dep_synth/lig_dom"/>
</dbReference>
<evidence type="ECO:0000256" key="8">
    <source>
        <dbReference type="SAM" id="Phobius"/>
    </source>
</evidence>
<dbReference type="InterPro" id="IPR020845">
    <property type="entry name" value="AMP-binding_CS"/>
</dbReference>
<evidence type="ECO:0000313" key="10">
    <source>
        <dbReference type="EMBL" id="CAF0943184.1"/>
    </source>
</evidence>
<keyword evidence="3" id="KW-0547">Nucleotide-binding</keyword>
<evidence type="ECO:0000256" key="7">
    <source>
        <dbReference type="ARBA" id="ARBA00036813"/>
    </source>
</evidence>
<reference evidence="10" key="1">
    <citation type="submission" date="2021-02" db="EMBL/GenBank/DDBJ databases">
        <authorList>
            <person name="Nowell W R."/>
        </authorList>
    </citation>
    <scope>NUCLEOTIDE SEQUENCE</scope>
    <source>
        <strain evidence="10">Ploen Becks lab</strain>
    </source>
</reference>
<organism evidence="10 11">
    <name type="scientific">Brachionus calyciflorus</name>
    <dbReference type="NCBI Taxonomy" id="104777"/>
    <lineage>
        <taxon>Eukaryota</taxon>
        <taxon>Metazoa</taxon>
        <taxon>Spiralia</taxon>
        <taxon>Gnathifera</taxon>
        <taxon>Rotifera</taxon>
        <taxon>Eurotatoria</taxon>
        <taxon>Monogononta</taxon>
        <taxon>Pseudotrocha</taxon>
        <taxon>Ploima</taxon>
        <taxon>Brachionidae</taxon>
        <taxon>Brachionus</taxon>
    </lineage>
</organism>
<keyword evidence="4" id="KW-0443">Lipid metabolism</keyword>
<keyword evidence="5" id="KW-0067">ATP-binding</keyword>
<comment type="catalytic activity">
    <reaction evidence="7">
        <text>a long-chain fatty acid + ATP + CoA = a long-chain fatty acyl-CoA + AMP + diphosphate</text>
        <dbReference type="Rhea" id="RHEA:15421"/>
        <dbReference type="ChEBI" id="CHEBI:30616"/>
        <dbReference type="ChEBI" id="CHEBI:33019"/>
        <dbReference type="ChEBI" id="CHEBI:57287"/>
        <dbReference type="ChEBI" id="CHEBI:57560"/>
        <dbReference type="ChEBI" id="CHEBI:83139"/>
        <dbReference type="ChEBI" id="CHEBI:456215"/>
        <dbReference type="EC" id="6.2.1.3"/>
    </reaction>
</comment>
<evidence type="ECO:0000256" key="2">
    <source>
        <dbReference type="ARBA" id="ARBA00022598"/>
    </source>
</evidence>
<evidence type="ECO:0000313" key="11">
    <source>
        <dbReference type="Proteomes" id="UP000663879"/>
    </source>
</evidence>
<dbReference type="PANTHER" id="PTHR43272">
    <property type="entry name" value="LONG-CHAIN-FATTY-ACID--COA LIGASE"/>
    <property type="match status" value="1"/>
</dbReference>
<dbReference type="PANTHER" id="PTHR43272:SF83">
    <property type="entry name" value="ACYL-COA SYNTHETASE LONG-CHAIN, ISOFORM J"/>
    <property type="match status" value="1"/>
</dbReference>
<dbReference type="EMBL" id="CAJNOC010002620">
    <property type="protein sequence ID" value="CAF0943184.1"/>
    <property type="molecule type" value="Genomic_DNA"/>
</dbReference>
<evidence type="ECO:0000256" key="4">
    <source>
        <dbReference type="ARBA" id="ARBA00022832"/>
    </source>
</evidence>
<dbReference type="InterPro" id="IPR020459">
    <property type="entry name" value="AMP-binding"/>
</dbReference>
<keyword evidence="4" id="KW-0276">Fatty acid metabolism</keyword>
<proteinExistence type="inferred from homology"/>
<dbReference type="GO" id="GO:0005783">
    <property type="term" value="C:endoplasmic reticulum"/>
    <property type="evidence" value="ECO:0007669"/>
    <property type="project" value="TreeGrafter"/>
</dbReference>
<dbReference type="GO" id="GO:0005886">
    <property type="term" value="C:plasma membrane"/>
    <property type="evidence" value="ECO:0007669"/>
    <property type="project" value="TreeGrafter"/>
</dbReference>
<dbReference type="SUPFAM" id="SSF56801">
    <property type="entry name" value="Acetyl-CoA synthetase-like"/>
    <property type="match status" value="1"/>
</dbReference>
<evidence type="ECO:0000256" key="1">
    <source>
        <dbReference type="ARBA" id="ARBA00006432"/>
    </source>
</evidence>
<keyword evidence="11" id="KW-1185">Reference proteome</keyword>
<name>A0A814CPH7_9BILA</name>
<keyword evidence="2" id="KW-0436">Ligase</keyword>